<evidence type="ECO:0000256" key="2">
    <source>
        <dbReference type="ARBA" id="ARBA00022448"/>
    </source>
</evidence>
<comment type="caution">
    <text evidence="9">The sequence shown here is derived from an EMBL/GenBank/DDBJ whole genome shotgun (WGS) entry which is preliminary data.</text>
</comment>
<dbReference type="GO" id="GO:0022857">
    <property type="term" value="F:transmembrane transporter activity"/>
    <property type="evidence" value="ECO:0007669"/>
    <property type="project" value="InterPro"/>
</dbReference>
<name>A0AA39L9I5_SARSR</name>
<feature type="transmembrane region" description="Helical" evidence="7">
    <location>
        <begin position="103"/>
        <end position="122"/>
    </location>
</feature>
<evidence type="ECO:0000256" key="6">
    <source>
        <dbReference type="SAM" id="MobiDB-lite"/>
    </source>
</evidence>
<keyword evidence="5 7" id="KW-0472">Membrane</keyword>
<dbReference type="InterPro" id="IPR005829">
    <property type="entry name" value="Sugar_transporter_CS"/>
</dbReference>
<proteinExistence type="predicted"/>
<keyword evidence="2" id="KW-0813">Transport</keyword>
<dbReference type="EMBL" id="JAPDFR010000003">
    <property type="protein sequence ID" value="KAK0388849.1"/>
    <property type="molecule type" value="Genomic_DNA"/>
</dbReference>
<dbReference type="AlphaFoldDB" id="A0AA39L9I5"/>
<feature type="domain" description="Major facilitator superfamily (MFS) profile" evidence="8">
    <location>
        <begin position="64"/>
        <end position="548"/>
    </location>
</feature>
<evidence type="ECO:0000256" key="7">
    <source>
        <dbReference type="SAM" id="Phobius"/>
    </source>
</evidence>
<evidence type="ECO:0000259" key="8">
    <source>
        <dbReference type="PROSITE" id="PS50850"/>
    </source>
</evidence>
<evidence type="ECO:0000256" key="4">
    <source>
        <dbReference type="ARBA" id="ARBA00022989"/>
    </source>
</evidence>
<evidence type="ECO:0000256" key="1">
    <source>
        <dbReference type="ARBA" id="ARBA00004141"/>
    </source>
</evidence>
<feature type="transmembrane region" description="Helical" evidence="7">
    <location>
        <begin position="399"/>
        <end position="420"/>
    </location>
</feature>
<accession>A0AA39L9I5</accession>
<dbReference type="GO" id="GO:0016020">
    <property type="term" value="C:membrane"/>
    <property type="evidence" value="ECO:0007669"/>
    <property type="project" value="UniProtKB-SubCell"/>
</dbReference>
<feature type="transmembrane region" description="Helical" evidence="7">
    <location>
        <begin position="129"/>
        <end position="148"/>
    </location>
</feature>
<dbReference type="Proteomes" id="UP001175261">
    <property type="component" value="Unassembled WGS sequence"/>
</dbReference>
<feature type="transmembrane region" description="Helical" evidence="7">
    <location>
        <begin position="525"/>
        <end position="545"/>
    </location>
</feature>
<feature type="transmembrane region" description="Helical" evidence="7">
    <location>
        <begin position="154"/>
        <end position="175"/>
    </location>
</feature>
<dbReference type="Gene3D" id="1.20.1250.20">
    <property type="entry name" value="MFS general substrate transporter like domains"/>
    <property type="match status" value="1"/>
</dbReference>
<evidence type="ECO:0000313" key="10">
    <source>
        <dbReference type="Proteomes" id="UP001175261"/>
    </source>
</evidence>
<keyword evidence="10" id="KW-1185">Reference proteome</keyword>
<feature type="compositionally biased region" description="Basic and acidic residues" evidence="6">
    <location>
        <begin position="8"/>
        <end position="21"/>
    </location>
</feature>
<feature type="transmembrane region" description="Helical" evidence="7">
    <location>
        <begin position="429"/>
        <end position="448"/>
    </location>
</feature>
<evidence type="ECO:0000313" key="9">
    <source>
        <dbReference type="EMBL" id="KAK0388849.1"/>
    </source>
</evidence>
<feature type="transmembrane region" description="Helical" evidence="7">
    <location>
        <begin position="62"/>
        <end position="83"/>
    </location>
</feature>
<dbReference type="PROSITE" id="PS50850">
    <property type="entry name" value="MFS"/>
    <property type="match status" value="1"/>
</dbReference>
<dbReference type="InterPro" id="IPR005828">
    <property type="entry name" value="MFS_sugar_transport-like"/>
</dbReference>
<dbReference type="CDD" id="cd17316">
    <property type="entry name" value="MFS_SV2_like"/>
    <property type="match status" value="1"/>
</dbReference>
<dbReference type="InterPro" id="IPR020846">
    <property type="entry name" value="MFS_dom"/>
</dbReference>
<gene>
    <name evidence="9" type="ORF">NLU13_5092</name>
</gene>
<feature type="transmembrane region" description="Helical" evidence="7">
    <location>
        <begin position="187"/>
        <end position="214"/>
    </location>
</feature>
<feature type="transmembrane region" description="Helical" evidence="7">
    <location>
        <begin position="358"/>
        <end position="379"/>
    </location>
</feature>
<evidence type="ECO:0000256" key="3">
    <source>
        <dbReference type="ARBA" id="ARBA00022692"/>
    </source>
</evidence>
<sequence>MLSSLKFGKRDRSPPSPDHLENVSSRPGDLDLSQLQGLTLYEKKCVLVNREIDAQGMGRYQWYIWCLCGFGYLLDLLWAQAFGLVLSPLQQEMGFGNNQSGNISTSFNAGLTAGAFVWGCLSDIVGRKWAFNLTCLFASVFGLCLGASNDYNTFLVLTAFVGFGVGGNIPIDTTIMLEFLPQNRRFLLATLSVFQPIGVVICSAIAFGFIPVYACSPNFAESDPLPSCNIDDSVECCSRGQNMGWRYLLFTIGGITLFIFIMRFFVFKFRETPKFLIYKGRDDEALETIRHIAKVNKQPCGLTLEAFETIQREHDSIESRKPVLGSGAKQAKTNAKEKLALEKDRYMMLFSSWQMTRLTILVWLTYIMDFWGFTVAGFYLPRILALKNAQVNVGLTETYAAYIYTYAPGILGVLLGAWMYQIPSVGRKWTMVLASGLMGTSILLLSVVDTRAKNEGLFTMEYFFQSMFNAVLYGWTPEAFPAPIRGTACGVASFWGRLFGIVSPLIAQHLYGRTDGSNGSGDINAVLYLAGGVTLGCVITTALLPNKLIETQDERS</sequence>
<comment type="subcellular location">
    <subcellularLocation>
        <location evidence="1">Membrane</location>
        <topology evidence="1">Multi-pass membrane protein</topology>
    </subcellularLocation>
</comment>
<keyword evidence="4 7" id="KW-1133">Transmembrane helix</keyword>
<dbReference type="PANTHER" id="PTHR23511">
    <property type="entry name" value="SYNAPTIC VESICLE GLYCOPROTEIN 2"/>
    <property type="match status" value="1"/>
</dbReference>
<reference evidence="9" key="1">
    <citation type="submission" date="2022-10" db="EMBL/GenBank/DDBJ databases">
        <title>Determination and structural analysis of whole genome sequence of Sarocladium strictum F4-1.</title>
        <authorList>
            <person name="Hu L."/>
            <person name="Jiang Y."/>
        </authorList>
    </citation>
    <scope>NUCLEOTIDE SEQUENCE</scope>
    <source>
        <strain evidence="9">F4-1</strain>
    </source>
</reference>
<evidence type="ECO:0000256" key="5">
    <source>
        <dbReference type="ARBA" id="ARBA00023136"/>
    </source>
</evidence>
<dbReference type="Pfam" id="PF00083">
    <property type="entry name" value="Sugar_tr"/>
    <property type="match status" value="1"/>
</dbReference>
<feature type="region of interest" description="Disordered" evidence="6">
    <location>
        <begin position="1"/>
        <end position="28"/>
    </location>
</feature>
<keyword evidence="3 7" id="KW-0812">Transmembrane</keyword>
<dbReference type="SUPFAM" id="SSF103473">
    <property type="entry name" value="MFS general substrate transporter"/>
    <property type="match status" value="1"/>
</dbReference>
<organism evidence="9 10">
    <name type="scientific">Sarocladium strictum</name>
    <name type="common">Black bundle disease fungus</name>
    <name type="synonym">Acremonium strictum</name>
    <dbReference type="NCBI Taxonomy" id="5046"/>
    <lineage>
        <taxon>Eukaryota</taxon>
        <taxon>Fungi</taxon>
        <taxon>Dikarya</taxon>
        <taxon>Ascomycota</taxon>
        <taxon>Pezizomycotina</taxon>
        <taxon>Sordariomycetes</taxon>
        <taxon>Hypocreomycetidae</taxon>
        <taxon>Hypocreales</taxon>
        <taxon>Sarocladiaceae</taxon>
        <taxon>Sarocladium</taxon>
    </lineage>
</organism>
<dbReference type="PROSITE" id="PS00217">
    <property type="entry name" value="SUGAR_TRANSPORT_2"/>
    <property type="match status" value="1"/>
</dbReference>
<dbReference type="InterPro" id="IPR036259">
    <property type="entry name" value="MFS_trans_sf"/>
</dbReference>
<feature type="transmembrane region" description="Helical" evidence="7">
    <location>
        <begin position="247"/>
        <end position="266"/>
    </location>
</feature>
<protein>
    <recommendedName>
        <fullName evidence="8">Major facilitator superfamily (MFS) profile domain-containing protein</fullName>
    </recommendedName>
</protein>
<dbReference type="PANTHER" id="PTHR23511:SF3">
    <property type="entry name" value="MAJOR FACILITATOR SUPERFAMILY (MFS) PROFILE DOMAIN-CONTAINING PROTEIN"/>
    <property type="match status" value="1"/>
</dbReference>